<proteinExistence type="predicted"/>
<accession>A0A2Z6PKA3</accession>
<name>A0A2Z6PKA3_TRISU</name>
<keyword evidence="1" id="KW-1133">Transmembrane helix</keyword>
<protein>
    <submittedName>
        <fullName evidence="2">Uncharacterized protein</fullName>
    </submittedName>
</protein>
<keyword evidence="3" id="KW-1185">Reference proteome</keyword>
<dbReference type="EMBL" id="DF974239">
    <property type="protein sequence ID" value="GAU46699.1"/>
    <property type="molecule type" value="Genomic_DNA"/>
</dbReference>
<keyword evidence="1" id="KW-0812">Transmembrane</keyword>
<dbReference type="OrthoDB" id="10519667at2759"/>
<dbReference type="AlphaFoldDB" id="A0A2Z6PKA3"/>
<keyword evidence="1" id="KW-0472">Membrane</keyword>
<reference evidence="3" key="1">
    <citation type="journal article" date="2017" name="Front. Plant Sci.">
        <title>Climate Clever Clovers: New Paradigm to Reduce the Environmental Footprint of Ruminants by Breeding Low Methanogenic Forages Utilizing Haplotype Variation.</title>
        <authorList>
            <person name="Kaur P."/>
            <person name="Appels R."/>
            <person name="Bayer P.E."/>
            <person name="Keeble-Gagnere G."/>
            <person name="Wang J."/>
            <person name="Hirakawa H."/>
            <person name="Shirasawa K."/>
            <person name="Vercoe P."/>
            <person name="Stefanova K."/>
            <person name="Durmic Z."/>
            <person name="Nichols P."/>
            <person name="Revell C."/>
            <person name="Isobe S.N."/>
            <person name="Edwards D."/>
            <person name="Erskine W."/>
        </authorList>
    </citation>
    <scope>NUCLEOTIDE SEQUENCE [LARGE SCALE GENOMIC DNA]</scope>
    <source>
        <strain evidence="3">cv. Daliak</strain>
    </source>
</reference>
<evidence type="ECO:0000313" key="3">
    <source>
        <dbReference type="Proteomes" id="UP000242715"/>
    </source>
</evidence>
<feature type="transmembrane region" description="Helical" evidence="1">
    <location>
        <begin position="43"/>
        <end position="63"/>
    </location>
</feature>
<evidence type="ECO:0000256" key="1">
    <source>
        <dbReference type="SAM" id="Phobius"/>
    </source>
</evidence>
<feature type="transmembrane region" description="Helical" evidence="1">
    <location>
        <begin position="84"/>
        <end position="102"/>
    </location>
</feature>
<evidence type="ECO:0000313" key="2">
    <source>
        <dbReference type="EMBL" id="GAU46699.1"/>
    </source>
</evidence>
<dbReference type="Proteomes" id="UP000242715">
    <property type="component" value="Unassembled WGS sequence"/>
</dbReference>
<gene>
    <name evidence="2" type="ORF">TSUD_140070</name>
</gene>
<organism evidence="2 3">
    <name type="scientific">Trifolium subterraneum</name>
    <name type="common">Subterranean clover</name>
    <dbReference type="NCBI Taxonomy" id="3900"/>
    <lineage>
        <taxon>Eukaryota</taxon>
        <taxon>Viridiplantae</taxon>
        <taxon>Streptophyta</taxon>
        <taxon>Embryophyta</taxon>
        <taxon>Tracheophyta</taxon>
        <taxon>Spermatophyta</taxon>
        <taxon>Magnoliopsida</taxon>
        <taxon>eudicotyledons</taxon>
        <taxon>Gunneridae</taxon>
        <taxon>Pentapetalae</taxon>
        <taxon>rosids</taxon>
        <taxon>fabids</taxon>
        <taxon>Fabales</taxon>
        <taxon>Fabaceae</taxon>
        <taxon>Papilionoideae</taxon>
        <taxon>50 kb inversion clade</taxon>
        <taxon>NPAAA clade</taxon>
        <taxon>Hologalegina</taxon>
        <taxon>IRL clade</taxon>
        <taxon>Trifolieae</taxon>
        <taxon>Trifolium</taxon>
    </lineage>
</organism>
<sequence length="112" mass="12167">MSSNVNPFEVNFFRACDTLSNVPGIVTFKAFDTNPSLLPVRTWYLGPFANAIASLVAIVMISAHETVSGHSCSKALLMSSIRSNPLSVWFGLASFSDFLFFVESISIEASQP</sequence>